<organism evidence="1 2">
    <name type="scientific">Hydnum rufescens UP504</name>
    <dbReference type="NCBI Taxonomy" id="1448309"/>
    <lineage>
        <taxon>Eukaryota</taxon>
        <taxon>Fungi</taxon>
        <taxon>Dikarya</taxon>
        <taxon>Basidiomycota</taxon>
        <taxon>Agaricomycotina</taxon>
        <taxon>Agaricomycetes</taxon>
        <taxon>Cantharellales</taxon>
        <taxon>Hydnaceae</taxon>
        <taxon>Hydnum</taxon>
    </lineage>
</organism>
<sequence>MRMRTYSVGLNPLPERLLTARNPHQRLQAYNPEAVTKDYTFSVVSLTITRVTRPADRYSSYENLIPIATPSQDMPCRNTEANVDVQSGARSMISFSLCPAEMGLGLYLPQSLRQFLVFSTRLLLGFICDLENNFEYSCSNYPWPPSYGCLCGI</sequence>
<comment type="caution">
    <text evidence="1">The sequence shown here is derived from an EMBL/GenBank/DDBJ whole genome shotgun (WGS) entry which is preliminary data.</text>
</comment>
<accession>A0A9P6AD32</accession>
<protein>
    <submittedName>
        <fullName evidence="1">Uncharacterized protein</fullName>
    </submittedName>
</protein>
<reference evidence="1" key="1">
    <citation type="journal article" date="2020" name="Nat. Commun.">
        <title>Large-scale genome sequencing of mycorrhizal fungi provides insights into the early evolution of symbiotic traits.</title>
        <authorList>
            <person name="Miyauchi S."/>
            <person name="Kiss E."/>
            <person name="Kuo A."/>
            <person name="Drula E."/>
            <person name="Kohler A."/>
            <person name="Sanchez-Garcia M."/>
            <person name="Morin E."/>
            <person name="Andreopoulos B."/>
            <person name="Barry K.W."/>
            <person name="Bonito G."/>
            <person name="Buee M."/>
            <person name="Carver A."/>
            <person name="Chen C."/>
            <person name="Cichocki N."/>
            <person name="Clum A."/>
            <person name="Culley D."/>
            <person name="Crous P.W."/>
            <person name="Fauchery L."/>
            <person name="Girlanda M."/>
            <person name="Hayes R.D."/>
            <person name="Keri Z."/>
            <person name="LaButti K."/>
            <person name="Lipzen A."/>
            <person name="Lombard V."/>
            <person name="Magnuson J."/>
            <person name="Maillard F."/>
            <person name="Murat C."/>
            <person name="Nolan M."/>
            <person name="Ohm R.A."/>
            <person name="Pangilinan J."/>
            <person name="Pereira M.F."/>
            <person name="Perotto S."/>
            <person name="Peter M."/>
            <person name="Pfister S."/>
            <person name="Riley R."/>
            <person name="Sitrit Y."/>
            <person name="Stielow J.B."/>
            <person name="Szollosi G."/>
            <person name="Zifcakova L."/>
            <person name="Stursova M."/>
            <person name="Spatafora J.W."/>
            <person name="Tedersoo L."/>
            <person name="Vaario L.M."/>
            <person name="Yamada A."/>
            <person name="Yan M."/>
            <person name="Wang P."/>
            <person name="Xu J."/>
            <person name="Bruns T."/>
            <person name="Baldrian P."/>
            <person name="Vilgalys R."/>
            <person name="Dunand C."/>
            <person name="Henrissat B."/>
            <person name="Grigoriev I.V."/>
            <person name="Hibbett D."/>
            <person name="Nagy L.G."/>
            <person name="Martin F.M."/>
        </authorList>
    </citation>
    <scope>NUCLEOTIDE SEQUENCE</scope>
    <source>
        <strain evidence="1">UP504</strain>
    </source>
</reference>
<dbReference type="Proteomes" id="UP000886523">
    <property type="component" value="Unassembled WGS sequence"/>
</dbReference>
<dbReference type="EMBL" id="MU129313">
    <property type="protein sequence ID" value="KAF9503705.1"/>
    <property type="molecule type" value="Genomic_DNA"/>
</dbReference>
<evidence type="ECO:0000313" key="1">
    <source>
        <dbReference type="EMBL" id="KAF9503705.1"/>
    </source>
</evidence>
<evidence type="ECO:0000313" key="2">
    <source>
        <dbReference type="Proteomes" id="UP000886523"/>
    </source>
</evidence>
<dbReference type="AlphaFoldDB" id="A0A9P6AD32"/>
<keyword evidence="2" id="KW-1185">Reference proteome</keyword>
<proteinExistence type="predicted"/>
<gene>
    <name evidence="1" type="ORF">BS47DRAFT_1355954</name>
</gene>
<name>A0A9P6AD32_9AGAM</name>